<comment type="caution">
    <text evidence="1">The sequence shown here is derived from an EMBL/GenBank/DDBJ whole genome shotgun (WGS) entry which is preliminary data.</text>
</comment>
<dbReference type="PANTHER" id="PTHR11941">
    <property type="entry name" value="ENOYL-COA HYDRATASE-RELATED"/>
    <property type="match status" value="1"/>
</dbReference>
<organism evidence="1 2">
    <name type="scientific">Smittium culicis</name>
    <dbReference type="NCBI Taxonomy" id="133412"/>
    <lineage>
        <taxon>Eukaryota</taxon>
        <taxon>Fungi</taxon>
        <taxon>Fungi incertae sedis</taxon>
        <taxon>Zoopagomycota</taxon>
        <taxon>Kickxellomycotina</taxon>
        <taxon>Harpellomycetes</taxon>
        <taxon>Harpellales</taxon>
        <taxon>Legeriomycetaceae</taxon>
        <taxon>Smittium</taxon>
    </lineage>
</organism>
<dbReference type="GO" id="GO:0005777">
    <property type="term" value="C:peroxisome"/>
    <property type="evidence" value="ECO:0007669"/>
    <property type="project" value="TreeGrafter"/>
</dbReference>
<dbReference type="Gene3D" id="3.90.226.10">
    <property type="entry name" value="2-enoyl-CoA Hydratase, Chain A, domain 1"/>
    <property type="match status" value="1"/>
</dbReference>
<dbReference type="Proteomes" id="UP000187429">
    <property type="component" value="Unassembled WGS sequence"/>
</dbReference>
<dbReference type="SUPFAM" id="SSF52096">
    <property type="entry name" value="ClpP/crotonase"/>
    <property type="match status" value="1"/>
</dbReference>
<reference evidence="2" key="1">
    <citation type="submission" date="2017-01" db="EMBL/GenBank/DDBJ databases">
        <authorList>
            <person name="Wang Y."/>
            <person name="White M."/>
            <person name="Kvist S."/>
            <person name="Moncalvo J.-M."/>
        </authorList>
    </citation>
    <scope>NUCLEOTIDE SEQUENCE [LARGE SCALE GENOMIC DNA]</scope>
    <source>
        <strain evidence="2">ID-206-W2</strain>
    </source>
</reference>
<dbReference type="InterPro" id="IPR029045">
    <property type="entry name" value="ClpP/crotonase-like_dom_sf"/>
</dbReference>
<sequence>MASTLYFPNETSPHIKLVAYNPQKPRNFLLEFVSPPDNRLTLAFLDSFNKALDHIEAQLAMVPKGDRKSGGASLITASSGKFYSNGLSIEELMKYPNHFGNALTPVLARFMNLGLPTIAAVNGHAFAGGCMIALAHDYAVMNSDKGFMCLNEVDLDFQLPVGIPELIRSKASAPKFVTKMALEGHRFSGKEALEAGFVDYAVPSDKVIEVAKQIADKVSSKVIGNGKTVFLIKAERNRHVVEMMMGRQNEVPASYLSKL</sequence>
<gene>
    <name evidence="1" type="ORF">AYI69_g1506</name>
</gene>
<dbReference type="GO" id="GO:0006635">
    <property type="term" value="P:fatty acid beta-oxidation"/>
    <property type="evidence" value="ECO:0007669"/>
    <property type="project" value="TreeGrafter"/>
</dbReference>
<keyword evidence="2" id="KW-1185">Reference proteome</keyword>
<dbReference type="Pfam" id="PF00378">
    <property type="entry name" value="ECH_1"/>
    <property type="match status" value="1"/>
</dbReference>
<protein>
    <submittedName>
        <fullName evidence="1">Enoyl-CoA delta isomerase 1, peroxisomal</fullName>
    </submittedName>
</protein>
<accession>A0A1R1YQ28</accession>
<name>A0A1R1YQ28_9FUNG</name>
<evidence type="ECO:0000313" key="1">
    <source>
        <dbReference type="EMBL" id="OMJ28998.1"/>
    </source>
</evidence>
<dbReference type="InterPro" id="IPR001753">
    <property type="entry name" value="Enoyl-CoA_hydra/iso"/>
</dbReference>
<dbReference type="AlphaFoldDB" id="A0A1R1YQ28"/>
<evidence type="ECO:0000313" key="2">
    <source>
        <dbReference type="Proteomes" id="UP000187429"/>
    </source>
</evidence>
<dbReference type="OrthoDB" id="1696280at2759"/>
<dbReference type="PANTHER" id="PTHR11941:SF75">
    <property type="entry name" value="ENOYL-COA HYDRATASE_ISOMERASE FAMILY PROTEIN"/>
    <property type="match status" value="1"/>
</dbReference>
<dbReference type="EMBL" id="LSSM01000412">
    <property type="protein sequence ID" value="OMJ28998.1"/>
    <property type="molecule type" value="Genomic_DNA"/>
</dbReference>
<dbReference type="GO" id="GO:0004165">
    <property type="term" value="F:delta(3)-delta(2)-enoyl-CoA isomerase activity"/>
    <property type="evidence" value="ECO:0007669"/>
    <property type="project" value="TreeGrafter"/>
</dbReference>
<keyword evidence="1" id="KW-0413">Isomerase</keyword>
<dbReference type="CDD" id="cd06558">
    <property type="entry name" value="crotonase-like"/>
    <property type="match status" value="1"/>
</dbReference>
<proteinExistence type="predicted"/>